<keyword evidence="6" id="KW-0378">Hydrolase</keyword>
<dbReference type="PANTHER" id="PTHR10887:SF341">
    <property type="entry name" value="NFX1-TYPE ZINC FINGER-CONTAINING PROTEIN 1"/>
    <property type="match status" value="1"/>
</dbReference>
<dbReference type="InterPro" id="IPR057373">
    <property type="entry name" value="ZNFX1"/>
</dbReference>
<keyword evidence="7" id="KW-1185">Reference proteome</keyword>
<dbReference type="EMBL" id="JAGMWT010000020">
    <property type="protein sequence ID" value="KAH7112883.1"/>
    <property type="molecule type" value="Genomic_DNA"/>
</dbReference>
<evidence type="ECO:0000259" key="5">
    <source>
        <dbReference type="Pfam" id="PF25396"/>
    </source>
</evidence>
<dbReference type="GO" id="GO:0031048">
    <property type="term" value="P:regulatory ncRNA-mediated heterochromatin formation"/>
    <property type="evidence" value="ECO:0007669"/>
    <property type="project" value="TreeGrafter"/>
</dbReference>
<dbReference type="Gene3D" id="3.40.50.300">
    <property type="entry name" value="P-loop containing nucleotide triphosphate hydrolases"/>
    <property type="match status" value="3"/>
</dbReference>
<organism evidence="6 7">
    <name type="scientific">Dendryphion nanum</name>
    <dbReference type="NCBI Taxonomy" id="256645"/>
    <lineage>
        <taxon>Eukaryota</taxon>
        <taxon>Fungi</taxon>
        <taxon>Dikarya</taxon>
        <taxon>Ascomycota</taxon>
        <taxon>Pezizomycotina</taxon>
        <taxon>Dothideomycetes</taxon>
        <taxon>Pleosporomycetidae</taxon>
        <taxon>Pleosporales</taxon>
        <taxon>Torulaceae</taxon>
        <taxon>Dendryphion</taxon>
    </lineage>
</organism>
<dbReference type="InterPro" id="IPR027417">
    <property type="entry name" value="P-loop_NTPase"/>
</dbReference>
<evidence type="ECO:0000256" key="2">
    <source>
        <dbReference type="SAM" id="MobiDB-lite"/>
    </source>
</evidence>
<evidence type="ECO:0000259" key="3">
    <source>
        <dbReference type="Pfam" id="PF13086"/>
    </source>
</evidence>
<dbReference type="InterPro" id="IPR041677">
    <property type="entry name" value="DNA2/NAM7_AAA_11"/>
</dbReference>
<dbReference type="PANTHER" id="PTHR10887">
    <property type="entry name" value="DNA2/NAM7 HELICASE FAMILY"/>
    <property type="match status" value="1"/>
</dbReference>
<dbReference type="AlphaFoldDB" id="A0A9P9D5C0"/>
<dbReference type="InterPro" id="IPR045055">
    <property type="entry name" value="DNA2/NAM7-like"/>
</dbReference>
<gene>
    <name evidence="6" type="ORF">B0J11DRAFT_619526</name>
</gene>
<accession>A0A9P9D5C0</accession>
<evidence type="ECO:0000259" key="4">
    <source>
        <dbReference type="Pfam" id="PF13087"/>
    </source>
</evidence>
<reference evidence="6" key="1">
    <citation type="journal article" date="2021" name="Nat. Commun.">
        <title>Genetic determinants of endophytism in the Arabidopsis root mycobiome.</title>
        <authorList>
            <person name="Mesny F."/>
            <person name="Miyauchi S."/>
            <person name="Thiergart T."/>
            <person name="Pickel B."/>
            <person name="Atanasova L."/>
            <person name="Karlsson M."/>
            <person name="Huettel B."/>
            <person name="Barry K.W."/>
            <person name="Haridas S."/>
            <person name="Chen C."/>
            <person name="Bauer D."/>
            <person name="Andreopoulos W."/>
            <person name="Pangilinan J."/>
            <person name="LaButti K."/>
            <person name="Riley R."/>
            <person name="Lipzen A."/>
            <person name="Clum A."/>
            <person name="Drula E."/>
            <person name="Henrissat B."/>
            <person name="Kohler A."/>
            <person name="Grigoriev I.V."/>
            <person name="Martin F.M."/>
            <person name="Hacquard S."/>
        </authorList>
    </citation>
    <scope>NUCLEOTIDE SEQUENCE</scope>
    <source>
        <strain evidence="6">MPI-CAGE-CH-0243</strain>
    </source>
</reference>
<dbReference type="GO" id="GO:0031380">
    <property type="term" value="C:nuclear RNA-directed RNA polymerase complex"/>
    <property type="evidence" value="ECO:0007669"/>
    <property type="project" value="TreeGrafter"/>
</dbReference>
<dbReference type="Pfam" id="PF13087">
    <property type="entry name" value="AAA_12"/>
    <property type="match status" value="1"/>
</dbReference>
<protein>
    <submittedName>
        <fullName evidence="6">P-loop containing nucleoside triphosphate hydrolase protein</fullName>
    </submittedName>
</protein>
<feature type="region of interest" description="Disordered" evidence="2">
    <location>
        <begin position="1102"/>
        <end position="1127"/>
    </location>
</feature>
<proteinExistence type="predicted"/>
<comment type="caution">
    <text evidence="6">The sequence shown here is derived from an EMBL/GenBank/DDBJ whole genome shotgun (WGS) entry which is preliminary data.</text>
</comment>
<feature type="domain" description="DNA2/NAM7 helicase helicase" evidence="3">
    <location>
        <begin position="345"/>
        <end position="720"/>
    </location>
</feature>
<keyword evidence="1" id="KW-0347">Helicase</keyword>
<dbReference type="InterPro" id="IPR047187">
    <property type="entry name" value="SF1_C_Upf1"/>
</dbReference>
<evidence type="ECO:0000256" key="1">
    <source>
        <dbReference type="ARBA" id="ARBA00022806"/>
    </source>
</evidence>
<sequence>MGRHHRKQRGHVESSGSRNRTPAIHTHNTFATLGAEEPDFDEMNPFEVNHSHPPTPQPSDDIQQYFKDAEVKGVGGPWLQKPEIPTASEFLSEQVSSGTADIIGVTELLRPNKLEGAYESNEEYLGTQYELVREDVVRPLREAIAQIRVAPYLNEAEYGGGSIGVYEPVYITSLIFSPRGLATRVAFSLGRVKKHIRWSQSKRLITGSLVALSPAEDNFKKQIILATVAARTASALNQNPPEIDLFFARSEELEIDPMKKYIMVENRSSFFEASRHTMLAIQKMVREPFPLAKHIVQTQKDVDPPAYVQSKPRTDMSSVVTLEEYDTFRNVDILNEWPSSDSHGLDKSQSEALRRILTKQLAIIQGPPGTGKTYVSVIALKILLANLSREDPPIIVTCQTNHALDQLLRHIAEFEPSFIRLGGRSKDTDVIKKRTLYEVRVSVSRPKTPRSLKTQAMSHMRKLTTEMQMLLAPLEANKPPLDHRTLISLGLLTEEQAASLDINIRHIDPGIAREPSAQIENWISKSLETCLRPLQPEDYGMEFEEETFEIEQLGELEAEALARDEDIEQLKGPMFLLSDNYTARGNYLTDGDIQTVLDTTDDLITIPPADRGSIYTYLQRQVKQRILVEFRKIAKRYELAVTDRRIGQWEQDLIILGDQRLIGMTTTGLSKYRPLISALRPKIVLVEEAAETLEAPITVSCLPTLEHMILVGDHQQLRPHCQIRDLEELNFNISLFERMVQNDIEFACLLRQRRMVPEIRRLLEPIYGNALRDHPTVKDSKNRPDVEGMGGTNSFFFTHEWKESRDANQSSLNEKEADMVVGLFNHLYLNGVDPNKITVLTFYNGQRKTLMIKLKEQANLRAIARLNVVTVDSYQGEENDIVILSLVRSNAKRKIGFLAVDNRVCVALSRAKRGFYIFGNAEMLAVQSDTWAQVVDIMYGKTKPKGNPKQGQKRRLGYFFPIECAHHKNKLFIQEPDDWSLINGGCDNDCRCILPCGHICTLRCHPFSSSLINCTQKCNKVLECNHVCSTICCEPCVCQRCRQQVGTRGLLKQVRASTMGITHNPVKRSVQNRPTDATNQLAQQTAHLAIDAASENTAVATPIGTSHGSIDGWKEYSSGGAGDEDGTSIQRLKDNIEQSQDLLIEISPVKTSTATPQRTGNLIDLDGDDNLEFNSPPTARQVYRDSITYSSAAQGTRDSNMNLLD</sequence>
<feature type="compositionally biased region" description="Polar residues" evidence="2">
    <location>
        <begin position="1149"/>
        <end position="1159"/>
    </location>
</feature>
<dbReference type="GO" id="GO:0004386">
    <property type="term" value="F:helicase activity"/>
    <property type="evidence" value="ECO:0007669"/>
    <property type="project" value="InterPro"/>
</dbReference>
<feature type="domain" description="ZNFX1" evidence="5">
    <location>
        <begin position="162"/>
        <end position="266"/>
    </location>
</feature>
<dbReference type="Proteomes" id="UP000700596">
    <property type="component" value="Unassembled WGS sequence"/>
</dbReference>
<evidence type="ECO:0000313" key="6">
    <source>
        <dbReference type="EMBL" id="KAH7112883.1"/>
    </source>
</evidence>
<feature type="region of interest" description="Disordered" evidence="2">
    <location>
        <begin position="1"/>
        <end position="57"/>
    </location>
</feature>
<feature type="domain" description="DNA2/NAM7 helicase-like C-terminal" evidence="4">
    <location>
        <begin position="732"/>
        <end position="921"/>
    </location>
</feature>
<dbReference type="Pfam" id="PF13086">
    <property type="entry name" value="AAA_11"/>
    <property type="match status" value="1"/>
</dbReference>
<keyword evidence="1" id="KW-0547">Nucleotide-binding</keyword>
<dbReference type="InterPro" id="IPR041679">
    <property type="entry name" value="DNA2/NAM7-like_C"/>
</dbReference>
<dbReference type="Pfam" id="PF25396">
    <property type="entry name" value="ZNFX1"/>
    <property type="match status" value="1"/>
</dbReference>
<feature type="compositionally biased region" description="Polar residues" evidence="2">
    <location>
        <begin position="14"/>
        <end position="31"/>
    </location>
</feature>
<dbReference type="OrthoDB" id="409395at2759"/>
<keyword evidence="1" id="KW-0067">ATP-binding</keyword>
<dbReference type="GO" id="GO:0016787">
    <property type="term" value="F:hydrolase activity"/>
    <property type="evidence" value="ECO:0007669"/>
    <property type="project" value="UniProtKB-KW"/>
</dbReference>
<name>A0A9P9D5C0_9PLEO</name>
<dbReference type="FunFam" id="3.40.50.300:FF:001366">
    <property type="entry name" value="ATP binding protein, putative"/>
    <property type="match status" value="1"/>
</dbReference>
<dbReference type="CDD" id="cd18808">
    <property type="entry name" value="SF1_C_Upf1"/>
    <property type="match status" value="1"/>
</dbReference>
<dbReference type="SUPFAM" id="SSF52540">
    <property type="entry name" value="P-loop containing nucleoside triphosphate hydrolases"/>
    <property type="match status" value="1"/>
</dbReference>
<evidence type="ECO:0000313" key="7">
    <source>
        <dbReference type="Proteomes" id="UP000700596"/>
    </source>
</evidence>
<feature type="region of interest" description="Disordered" evidence="2">
    <location>
        <begin position="1147"/>
        <end position="1184"/>
    </location>
</feature>